<dbReference type="Proteomes" id="UP000026902">
    <property type="component" value="Segment"/>
</dbReference>
<name>A0A024AYY1_9CAUD</name>
<organism evidence="3 4">
    <name type="scientific">Bacillus phage CAM003</name>
    <dbReference type="NCBI Taxonomy" id="1486657"/>
    <lineage>
        <taxon>Viruses</taxon>
        <taxon>Duplodnaviria</taxon>
        <taxon>Heunggongvirae</taxon>
        <taxon>Uroviricota</taxon>
        <taxon>Caudoviricetes</taxon>
        <taxon>Herelleviridae</taxon>
        <taxon>Bastillevirinae</taxon>
        <taxon>Bastillevirus</taxon>
        <taxon>Bastillevirus CAM003</taxon>
    </lineage>
</organism>
<keyword evidence="2" id="KW-0946">Virion</keyword>
<protein>
    <recommendedName>
        <fullName evidence="5">Polygalacturonase</fullName>
    </recommendedName>
</protein>
<reference evidence="4" key="1">
    <citation type="submission" date="2014-09" db="EMBL/GenBank/DDBJ databases">
        <authorList>
            <person name="Sauder A.B."/>
            <person name="McKenzie Q.R."/>
            <person name="Temple L.M."/>
            <person name="Alexis B.K."/>
            <person name="Al-Atrache Z."/>
            <person name="Lewis L.O."/>
            <person name="Loesser-Casey K.E."/>
            <person name="Mitchell K.J."/>
        </authorList>
    </citation>
    <scope>NUCLEOTIDE SEQUENCE [LARGE SCALE GENOMIC DNA]</scope>
</reference>
<sequence>MTVNHPSFEFSGSSPDSAILNMTRVFILVYTYLRRQYMINVKDFSGLTPAIQIQNAINAAALATSSSKTVLLEEKDYYLESSLTLLNDVELLFGYRSRLVIGGNFPVLLIGRNASVTNPFIAIDSPNFDSLVFSFDGKNKYYNTWNKTAIKDGVVVNWTGSHKGVGIRLFSGGTDHEISFVDISNVKLVGLRKGIELEAKAPTTGMAWVNANRFNNISIEDCVEMITIDSSETIPNECSGNIFSGLQLQPSTATTKVLKVSGQHNRFDGMLWDISLIPTSKFVDITANSSYTKIDFNRSLPSTKVQDSGASTILL</sequence>
<dbReference type="SUPFAM" id="SSF51126">
    <property type="entry name" value="Pectin lyase-like"/>
    <property type="match status" value="1"/>
</dbReference>
<evidence type="ECO:0000313" key="4">
    <source>
        <dbReference type="Proteomes" id="UP000026902"/>
    </source>
</evidence>
<dbReference type="GO" id="GO:0051701">
    <property type="term" value="P:biological process involved in interaction with host"/>
    <property type="evidence" value="ECO:0007669"/>
    <property type="project" value="UniProtKB-ARBA"/>
</dbReference>
<accession>A0A024AYY1</accession>
<dbReference type="GO" id="GO:0044423">
    <property type="term" value="C:virion component"/>
    <property type="evidence" value="ECO:0007669"/>
    <property type="project" value="UniProtKB-KW"/>
</dbReference>
<dbReference type="GO" id="GO:0019058">
    <property type="term" value="P:viral life cycle"/>
    <property type="evidence" value="ECO:0007669"/>
    <property type="project" value="UniProtKB-ARBA"/>
</dbReference>
<comment type="subcellular location">
    <subcellularLocation>
        <location evidence="1">Virion</location>
    </subcellularLocation>
</comment>
<dbReference type="RefSeq" id="YP_009036975.1">
    <property type="nucleotide sequence ID" value="NC_024216.1"/>
</dbReference>
<evidence type="ECO:0000256" key="2">
    <source>
        <dbReference type="ARBA" id="ARBA00022844"/>
    </source>
</evidence>
<evidence type="ECO:0008006" key="5">
    <source>
        <dbReference type="Google" id="ProtNLM"/>
    </source>
</evidence>
<keyword evidence="4" id="KW-1185">Reference proteome</keyword>
<dbReference type="InterPro" id="IPR012334">
    <property type="entry name" value="Pectin_lyas_fold"/>
</dbReference>
<evidence type="ECO:0000256" key="1">
    <source>
        <dbReference type="ARBA" id="ARBA00004328"/>
    </source>
</evidence>
<dbReference type="KEGG" id="vg:19526303"/>
<evidence type="ECO:0000313" key="3">
    <source>
        <dbReference type="EMBL" id="AHZ09509.1"/>
    </source>
</evidence>
<dbReference type="EMBL" id="KJ489397">
    <property type="protein sequence ID" value="AHZ09509.1"/>
    <property type="molecule type" value="Genomic_DNA"/>
</dbReference>
<dbReference type="GeneID" id="19526303"/>
<dbReference type="Gene3D" id="2.160.20.10">
    <property type="entry name" value="Single-stranded right-handed beta-helix, Pectin lyase-like"/>
    <property type="match status" value="1"/>
</dbReference>
<proteinExistence type="predicted"/>
<dbReference type="InterPro" id="IPR011050">
    <property type="entry name" value="Pectin_lyase_fold/virulence"/>
</dbReference>